<keyword evidence="3" id="KW-1185">Reference proteome</keyword>
<dbReference type="EMBL" id="FNAV01000008">
    <property type="protein sequence ID" value="SDE81722.1"/>
    <property type="molecule type" value="Genomic_DNA"/>
</dbReference>
<dbReference type="SMART" id="SM00866">
    <property type="entry name" value="UTRA"/>
    <property type="match status" value="1"/>
</dbReference>
<organism evidence="2 3">
    <name type="scientific">Salipiger thiooxidans</name>
    <dbReference type="NCBI Taxonomy" id="282683"/>
    <lineage>
        <taxon>Bacteria</taxon>
        <taxon>Pseudomonadati</taxon>
        <taxon>Pseudomonadota</taxon>
        <taxon>Alphaproteobacteria</taxon>
        <taxon>Rhodobacterales</taxon>
        <taxon>Roseobacteraceae</taxon>
        <taxon>Salipiger</taxon>
    </lineage>
</organism>
<dbReference type="GO" id="GO:0003677">
    <property type="term" value="F:DNA binding"/>
    <property type="evidence" value="ECO:0007669"/>
    <property type="project" value="InterPro"/>
</dbReference>
<accession>A0A1G7G0U2</accession>
<dbReference type="RefSeq" id="WP_089959800.1">
    <property type="nucleotide sequence ID" value="NZ_FNAV01000008.1"/>
</dbReference>
<dbReference type="SUPFAM" id="SSF64288">
    <property type="entry name" value="Chorismate lyase-like"/>
    <property type="match status" value="1"/>
</dbReference>
<dbReference type="Gene3D" id="3.40.1410.10">
    <property type="entry name" value="Chorismate lyase-like"/>
    <property type="match status" value="1"/>
</dbReference>
<dbReference type="GO" id="GO:0006355">
    <property type="term" value="P:regulation of DNA-templated transcription"/>
    <property type="evidence" value="ECO:0007669"/>
    <property type="project" value="InterPro"/>
</dbReference>
<protein>
    <submittedName>
        <fullName evidence="2">UTRA domain-containing protein</fullName>
    </submittedName>
</protein>
<name>A0A1G7G0U2_9RHOB</name>
<dbReference type="STRING" id="282683.SAMN04488105_10838"/>
<evidence type="ECO:0000313" key="2">
    <source>
        <dbReference type="EMBL" id="SDE81722.1"/>
    </source>
</evidence>
<dbReference type="Proteomes" id="UP000198994">
    <property type="component" value="Unassembled WGS sequence"/>
</dbReference>
<dbReference type="AlphaFoldDB" id="A0A1G7G0U2"/>
<reference evidence="3" key="1">
    <citation type="submission" date="2016-10" db="EMBL/GenBank/DDBJ databases">
        <authorList>
            <person name="Varghese N."/>
            <person name="Submissions S."/>
        </authorList>
    </citation>
    <scope>NUCLEOTIDE SEQUENCE [LARGE SCALE GENOMIC DNA]</scope>
    <source>
        <strain evidence="3">DSM 10146</strain>
    </source>
</reference>
<proteinExistence type="predicted"/>
<dbReference type="InterPro" id="IPR011663">
    <property type="entry name" value="UTRA"/>
</dbReference>
<dbReference type="OrthoDB" id="9808698at2"/>
<sequence>MSIASPASPTATAAALRKSAVSRYLQLAGLFRRRIESGDWPGRAAQSYRRIRRRNWRDGEAFMVSDLYIDERAYAALPPDALAQMTAMRIASELPGRQVADAQQELTVIGADLTVSQELSVRLGEPMARVVRVAVDSDGLRFLVTDGIYRGDAARLRVKLK</sequence>
<feature type="domain" description="UbiC transcription regulator-associated" evidence="1">
    <location>
        <begin position="15"/>
        <end position="155"/>
    </location>
</feature>
<dbReference type="InterPro" id="IPR028978">
    <property type="entry name" value="Chorismate_lyase_/UTRA_dom_sf"/>
</dbReference>
<evidence type="ECO:0000259" key="1">
    <source>
        <dbReference type="SMART" id="SM00866"/>
    </source>
</evidence>
<gene>
    <name evidence="2" type="ORF">SAMN04488105_10838</name>
</gene>
<evidence type="ECO:0000313" key="3">
    <source>
        <dbReference type="Proteomes" id="UP000198994"/>
    </source>
</evidence>
<dbReference type="Pfam" id="PF07702">
    <property type="entry name" value="UTRA"/>
    <property type="match status" value="1"/>
</dbReference>